<evidence type="ECO:0000313" key="3">
    <source>
        <dbReference type="Proteomes" id="UP000054621"/>
    </source>
</evidence>
<organism evidence="2 3">
    <name type="scientific">Legionella sainthelensi</name>
    <dbReference type="NCBI Taxonomy" id="28087"/>
    <lineage>
        <taxon>Bacteria</taxon>
        <taxon>Pseudomonadati</taxon>
        <taxon>Pseudomonadota</taxon>
        <taxon>Gammaproteobacteria</taxon>
        <taxon>Legionellales</taxon>
        <taxon>Legionellaceae</taxon>
        <taxon>Legionella</taxon>
    </lineage>
</organism>
<proteinExistence type="predicted"/>
<dbReference type="OrthoDB" id="5643815at2"/>
<reference evidence="2 3" key="1">
    <citation type="submission" date="2015-11" db="EMBL/GenBank/DDBJ databases">
        <title>Genomic analysis of 38 Legionella species identifies large and diverse effector repertoires.</title>
        <authorList>
            <person name="Burstein D."/>
            <person name="Amaro F."/>
            <person name="Zusman T."/>
            <person name="Lifshitz Z."/>
            <person name="Cohen O."/>
            <person name="Gilbert J.A."/>
            <person name="Pupko T."/>
            <person name="Shuman H.A."/>
            <person name="Segal G."/>
        </authorList>
    </citation>
    <scope>NUCLEOTIDE SEQUENCE [LARGE SCALE GENOMIC DNA]</scope>
    <source>
        <strain evidence="2 3">Mt.St.Helens-4</strain>
    </source>
</reference>
<protein>
    <submittedName>
        <fullName evidence="2">Putative symporter</fullName>
    </submittedName>
</protein>
<comment type="caution">
    <text evidence="2">The sequence shown here is derived from an EMBL/GenBank/DDBJ whole genome shotgun (WGS) entry which is preliminary data.</text>
</comment>
<name>A0A0W0YCJ9_9GAMM</name>
<dbReference type="eggNOG" id="ENOG5034BN8">
    <property type="taxonomic scope" value="Bacteria"/>
</dbReference>
<dbReference type="PATRIC" id="fig|28087.4.peg.3688"/>
<dbReference type="Proteomes" id="UP000054621">
    <property type="component" value="Unassembled WGS sequence"/>
</dbReference>
<accession>A0A0W0YCJ9</accession>
<evidence type="ECO:0000313" key="2">
    <source>
        <dbReference type="EMBL" id="KTD54613.1"/>
    </source>
</evidence>
<dbReference type="AlphaFoldDB" id="A0A0W0YCJ9"/>
<evidence type="ECO:0000256" key="1">
    <source>
        <dbReference type="SAM" id="MobiDB-lite"/>
    </source>
</evidence>
<gene>
    <name evidence="2" type="primary">dhlC</name>
    <name evidence="2" type="ORF">Lsai_3435</name>
</gene>
<dbReference type="EMBL" id="LNYV01000037">
    <property type="protein sequence ID" value="KTD54613.1"/>
    <property type="molecule type" value="Genomic_DNA"/>
</dbReference>
<feature type="region of interest" description="Disordered" evidence="1">
    <location>
        <begin position="456"/>
        <end position="479"/>
    </location>
</feature>
<sequence length="479" mass="54405">MTNLTNVRKFLERVEEVIPTYSDPQIMRQIVEAFGFNNLKTTNEEFKFFIHKIQKTPIDLSLLINKVKIDVLSKAPLCELLGYIETNNLITNNEILAAASTLQVQIHALCLLEAITVTMDNSNDFGNNVYQHIIKNRGPGYTGNPYWNFFFGTPLSTELFGRIKKISVEPGMTSIIFHRLMGASPEIEADLDEFVAQFHLSGWNADIELARFETQTTSTIAAMGVNILEASVTDCIGTSNDSGGKLNAEAGFGLIEIMEQNRYGTSFKMLNTILPEGTSLENNLSYSLIPDLKVDNSPKKVSQFHIPWQWRDLYNCWNLRFVIANLDPVLVPLKLLIPSVFSAEPANFKEVRVLTLFLLVNIVIDKDTRKNPIFANHFFFKNAKEMLLKWGEINKNYANKLLQELCSEPKETDELYHQALNERFPYLSLGSHLLNYIMDPHGFRVRAKPLQASGPHSFFSNPAPKTETEDQINDNQYQP</sequence>
<dbReference type="RefSeq" id="WP_027272110.1">
    <property type="nucleotide sequence ID" value="NZ_CAAAJE010000031.1"/>
</dbReference>